<dbReference type="AlphaFoldDB" id="A0AAJ0B0X0"/>
<gene>
    <name evidence="2" type="ORF">QBC47DRAFT_366062</name>
</gene>
<protein>
    <submittedName>
        <fullName evidence="2">Uncharacterized protein</fullName>
    </submittedName>
</protein>
<name>A0AAJ0B0X0_9PEZI</name>
<evidence type="ECO:0000256" key="1">
    <source>
        <dbReference type="SAM" id="Phobius"/>
    </source>
</evidence>
<reference evidence="2" key="1">
    <citation type="submission" date="2023-06" db="EMBL/GenBank/DDBJ databases">
        <title>Genome-scale phylogeny and comparative genomics of the fungal order Sordariales.</title>
        <authorList>
            <consortium name="Lawrence Berkeley National Laboratory"/>
            <person name="Hensen N."/>
            <person name="Bonometti L."/>
            <person name="Westerberg I."/>
            <person name="Brannstrom I.O."/>
            <person name="Guillou S."/>
            <person name="Cros-Aarteil S."/>
            <person name="Calhoun S."/>
            <person name="Haridas S."/>
            <person name="Kuo A."/>
            <person name="Mondo S."/>
            <person name="Pangilinan J."/>
            <person name="Riley R."/>
            <person name="Labutti K."/>
            <person name="Andreopoulos B."/>
            <person name="Lipzen A."/>
            <person name="Chen C."/>
            <person name="Yanf M."/>
            <person name="Daum C."/>
            <person name="Ng V."/>
            <person name="Clum A."/>
            <person name="Steindorff A."/>
            <person name="Ohm R."/>
            <person name="Martin F."/>
            <person name="Silar P."/>
            <person name="Natvig D."/>
            <person name="Lalanne C."/>
            <person name="Gautier V."/>
            <person name="Ament-Velasquez S.L."/>
            <person name="Kruys A."/>
            <person name="Hutchinson M.I."/>
            <person name="Powell A.J."/>
            <person name="Barry K."/>
            <person name="Miller A.N."/>
            <person name="Grigoriev I.V."/>
            <person name="Debuchy R."/>
            <person name="Gladieux P."/>
            <person name="Thoren M.H."/>
            <person name="Johannesson H."/>
        </authorList>
    </citation>
    <scope>NUCLEOTIDE SEQUENCE</scope>
    <source>
        <strain evidence="2">PSN4</strain>
    </source>
</reference>
<comment type="caution">
    <text evidence="2">The sequence shown here is derived from an EMBL/GenBank/DDBJ whole genome shotgun (WGS) entry which is preliminary data.</text>
</comment>
<accession>A0AAJ0B0X0</accession>
<feature type="transmembrane region" description="Helical" evidence="1">
    <location>
        <begin position="141"/>
        <end position="159"/>
    </location>
</feature>
<sequence>MAYSDSPAAMFYLDTKQQMTMDTGDDGETSRPSVEDGIALCQAVLSNQKSDDTLRVHQMGHSQREFPPYRRLPYKTSLNDEEHGRNTVNFTSCRHFTSMYQRIPKQEHETVANQHQDKNPRRRIGDGNGCRTACRRACRMIMGIAFLASLLACLGVWLFSSYGPADMVSFRGGGIPTLEKEAPRPEPIRDDSKQRQAGWYGKWPCLRPIQQRKLGLLPPLEVVNTVENCIHAFESSCVCSGLISGPKRAVSWCGEMQSREKTLRRHLTNLKQQGMAITGAARGHAQLCNAVNTIARDTSLLDQNPQLAIIKFRGCLQDLRSQISLVAQAIKNFSSITDKLHDFIAEQTSEFCDATDIAGSSETALAPREQNRVANLAAASQMACWAGAEAIRRTRAQQAALAHLPESVARLQALLQEIQPWWEELGACLEDVEECGLLLRTLMTRGGGGGGGVEGGLGGEGSNVEVCKISEEEGPQDGFSS</sequence>
<dbReference type="EMBL" id="MU839856">
    <property type="protein sequence ID" value="KAK1749552.1"/>
    <property type="molecule type" value="Genomic_DNA"/>
</dbReference>
<keyword evidence="3" id="KW-1185">Reference proteome</keyword>
<proteinExistence type="predicted"/>
<keyword evidence="1" id="KW-0472">Membrane</keyword>
<keyword evidence="1" id="KW-0812">Transmembrane</keyword>
<keyword evidence="1" id="KW-1133">Transmembrane helix</keyword>
<evidence type="ECO:0000313" key="3">
    <source>
        <dbReference type="Proteomes" id="UP001239445"/>
    </source>
</evidence>
<dbReference type="Proteomes" id="UP001239445">
    <property type="component" value="Unassembled WGS sequence"/>
</dbReference>
<organism evidence="2 3">
    <name type="scientific">Echria macrotheca</name>
    <dbReference type="NCBI Taxonomy" id="438768"/>
    <lineage>
        <taxon>Eukaryota</taxon>
        <taxon>Fungi</taxon>
        <taxon>Dikarya</taxon>
        <taxon>Ascomycota</taxon>
        <taxon>Pezizomycotina</taxon>
        <taxon>Sordariomycetes</taxon>
        <taxon>Sordariomycetidae</taxon>
        <taxon>Sordariales</taxon>
        <taxon>Schizotheciaceae</taxon>
        <taxon>Echria</taxon>
    </lineage>
</organism>
<evidence type="ECO:0000313" key="2">
    <source>
        <dbReference type="EMBL" id="KAK1749552.1"/>
    </source>
</evidence>